<dbReference type="RefSeq" id="WP_166257194.1">
    <property type="nucleotide sequence ID" value="NZ_JAAMOW010000006.1"/>
</dbReference>
<keyword evidence="4" id="KW-1185">Reference proteome</keyword>
<accession>A0A6M2BU58</accession>
<proteinExistence type="predicted"/>
<protein>
    <recommendedName>
        <fullName evidence="5">Multidrug transporter</fullName>
    </recommendedName>
</protein>
<keyword evidence="1" id="KW-0812">Transmembrane</keyword>
<evidence type="ECO:0000313" key="3">
    <source>
        <dbReference type="EMBL" id="NGY05519.1"/>
    </source>
</evidence>
<dbReference type="Proteomes" id="UP000472676">
    <property type="component" value="Unassembled WGS sequence"/>
</dbReference>
<evidence type="ECO:0000256" key="2">
    <source>
        <dbReference type="SAM" id="SignalP"/>
    </source>
</evidence>
<name>A0A6M2BU58_9GAMM</name>
<feature type="chain" id="PRO_5027093982" description="Multidrug transporter" evidence="2">
    <location>
        <begin position="23"/>
        <end position="97"/>
    </location>
</feature>
<feature type="transmembrane region" description="Helical" evidence="1">
    <location>
        <begin position="46"/>
        <end position="68"/>
    </location>
</feature>
<comment type="caution">
    <text evidence="3">The sequence shown here is derived from an EMBL/GenBank/DDBJ whole genome shotgun (WGS) entry which is preliminary data.</text>
</comment>
<keyword evidence="2" id="KW-0732">Signal</keyword>
<gene>
    <name evidence="3" type="ORF">G7Y85_12165</name>
</gene>
<keyword evidence="1" id="KW-0472">Membrane</keyword>
<evidence type="ECO:0000313" key="4">
    <source>
        <dbReference type="Proteomes" id="UP000472676"/>
    </source>
</evidence>
<sequence>MSRLHSFTVAAVLAMTIGSAHAQVTQDVDTSPSAVAMAADLLIVRPLGLVATVLGTGLFVLQLPLSVVQGEPPADPARKLIVAPAQFTFSRPLGDLE</sequence>
<organism evidence="3 4">
    <name type="scientific">Solimonas terrae</name>
    <dbReference type="NCBI Taxonomy" id="1396819"/>
    <lineage>
        <taxon>Bacteria</taxon>
        <taxon>Pseudomonadati</taxon>
        <taxon>Pseudomonadota</taxon>
        <taxon>Gammaproteobacteria</taxon>
        <taxon>Nevskiales</taxon>
        <taxon>Nevskiaceae</taxon>
        <taxon>Solimonas</taxon>
    </lineage>
</organism>
<keyword evidence="1" id="KW-1133">Transmembrane helix</keyword>
<evidence type="ECO:0008006" key="5">
    <source>
        <dbReference type="Google" id="ProtNLM"/>
    </source>
</evidence>
<reference evidence="3 4" key="1">
    <citation type="journal article" date="2014" name="Int. J. Syst. Evol. Microbiol.">
        <title>Solimonas terrae sp. nov., isolated from soil.</title>
        <authorList>
            <person name="Kim S.J."/>
            <person name="Moon J.Y."/>
            <person name="Weon H.Y."/>
            <person name="Ahn J.H."/>
            <person name="Chen W.M."/>
            <person name="Kwon S.W."/>
        </authorList>
    </citation>
    <scope>NUCLEOTIDE SEQUENCE [LARGE SCALE GENOMIC DNA]</scope>
    <source>
        <strain evidence="3 4">KIS83-12</strain>
    </source>
</reference>
<dbReference type="AlphaFoldDB" id="A0A6M2BU58"/>
<feature type="signal peptide" evidence="2">
    <location>
        <begin position="1"/>
        <end position="22"/>
    </location>
</feature>
<evidence type="ECO:0000256" key="1">
    <source>
        <dbReference type="SAM" id="Phobius"/>
    </source>
</evidence>
<dbReference type="EMBL" id="JAAMOW010000006">
    <property type="protein sequence ID" value="NGY05519.1"/>
    <property type="molecule type" value="Genomic_DNA"/>
</dbReference>